<dbReference type="STRING" id="1178515.SY83_15295"/>
<dbReference type="PATRIC" id="fig|1178515.4.peg.3073"/>
<dbReference type="AlphaFoldDB" id="A0A172TPD5"/>
<accession>A0A172TPD5</accession>
<feature type="compositionally biased region" description="Polar residues" evidence="1">
    <location>
        <begin position="64"/>
        <end position="78"/>
    </location>
</feature>
<dbReference type="InterPro" id="IPR024997">
    <property type="entry name" value="DUF3892"/>
</dbReference>
<dbReference type="EMBL" id="CP011388">
    <property type="protein sequence ID" value="ANE48949.1"/>
    <property type="molecule type" value="Genomic_DNA"/>
</dbReference>
<dbReference type="Pfam" id="PF13031">
    <property type="entry name" value="DUF3892"/>
    <property type="match status" value="1"/>
</dbReference>
<protein>
    <recommendedName>
        <fullName evidence="4">DUF3892 domain-containing protein</fullName>
    </recommendedName>
</protein>
<organism evidence="2 3">
    <name type="scientific">Paenibacillus swuensis</name>
    <dbReference type="NCBI Taxonomy" id="1178515"/>
    <lineage>
        <taxon>Bacteria</taxon>
        <taxon>Bacillati</taxon>
        <taxon>Bacillota</taxon>
        <taxon>Bacilli</taxon>
        <taxon>Bacillales</taxon>
        <taxon>Paenibacillaceae</taxon>
        <taxon>Paenibacillus</taxon>
    </lineage>
</organism>
<dbReference type="OrthoDB" id="1647761at2"/>
<dbReference type="Proteomes" id="UP000076927">
    <property type="component" value="Chromosome"/>
</dbReference>
<name>A0A172TPD5_9BACL</name>
<feature type="compositionally biased region" description="Basic and acidic residues" evidence="1">
    <location>
        <begin position="52"/>
        <end position="62"/>
    </location>
</feature>
<dbReference type="RefSeq" id="WP_068611131.1">
    <property type="nucleotide sequence ID" value="NZ_CP011388.1"/>
</dbReference>
<dbReference type="KEGG" id="pswu:SY83_15295"/>
<evidence type="ECO:0000256" key="1">
    <source>
        <dbReference type="SAM" id="MobiDB-lite"/>
    </source>
</evidence>
<evidence type="ECO:0000313" key="3">
    <source>
        <dbReference type="Proteomes" id="UP000076927"/>
    </source>
</evidence>
<sequence>MNSAEREEVVAVRKNDEGDIIAFKFATGREVDYKEAQLMAKAEQINNVSVIKGKDGDDHLRSNPDGTKANNLDQLPLF</sequence>
<gene>
    <name evidence="2" type="ORF">SY83_15295</name>
</gene>
<keyword evidence="3" id="KW-1185">Reference proteome</keyword>
<evidence type="ECO:0008006" key="4">
    <source>
        <dbReference type="Google" id="ProtNLM"/>
    </source>
</evidence>
<reference evidence="2 3" key="1">
    <citation type="submission" date="2015-01" db="EMBL/GenBank/DDBJ databases">
        <title>Paenibacillus swuensis/DY6/whole genome sequencing.</title>
        <authorList>
            <person name="Kim M.K."/>
            <person name="Srinivasan S."/>
            <person name="Lee J.-J."/>
        </authorList>
    </citation>
    <scope>NUCLEOTIDE SEQUENCE [LARGE SCALE GENOMIC DNA]</scope>
    <source>
        <strain evidence="2 3">DY6</strain>
    </source>
</reference>
<evidence type="ECO:0000313" key="2">
    <source>
        <dbReference type="EMBL" id="ANE48949.1"/>
    </source>
</evidence>
<feature type="region of interest" description="Disordered" evidence="1">
    <location>
        <begin position="52"/>
        <end position="78"/>
    </location>
</feature>
<proteinExistence type="predicted"/>